<proteinExistence type="predicted"/>
<dbReference type="Proteomes" id="UP000198959">
    <property type="component" value="Unassembled WGS sequence"/>
</dbReference>
<name>A0A1C6SQ75_9ACTN</name>
<accession>A0A1C6SQ75</accession>
<protein>
    <submittedName>
        <fullName evidence="2">Uncharacterized protein</fullName>
    </submittedName>
</protein>
<reference evidence="3" key="1">
    <citation type="submission" date="2016-06" db="EMBL/GenBank/DDBJ databases">
        <authorList>
            <person name="Varghese N."/>
            <person name="Submissions Spin"/>
        </authorList>
    </citation>
    <scope>NUCLEOTIDE SEQUENCE [LARGE SCALE GENOMIC DNA]</scope>
    <source>
        <strain evidence="3">DSM 43817</strain>
    </source>
</reference>
<evidence type="ECO:0000313" key="2">
    <source>
        <dbReference type="EMBL" id="SCL31701.1"/>
    </source>
</evidence>
<organism evidence="2 3">
    <name type="scientific">Micromonospora pallida</name>
    <dbReference type="NCBI Taxonomy" id="145854"/>
    <lineage>
        <taxon>Bacteria</taxon>
        <taxon>Bacillati</taxon>
        <taxon>Actinomycetota</taxon>
        <taxon>Actinomycetes</taxon>
        <taxon>Micromonosporales</taxon>
        <taxon>Micromonosporaceae</taxon>
        <taxon>Micromonospora</taxon>
    </lineage>
</organism>
<keyword evidence="3" id="KW-1185">Reference proteome</keyword>
<feature type="compositionally biased region" description="Basic and acidic residues" evidence="1">
    <location>
        <begin position="28"/>
        <end position="40"/>
    </location>
</feature>
<dbReference type="AlphaFoldDB" id="A0A1C6SQ75"/>
<gene>
    <name evidence="2" type="ORF">GA0074692_3161</name>
</gene>
<evidence type="ECO:0000313" key="3">
    <source>
        <dbReference type="Proteomes" id="UP000198959"/>
    </source>
</evidence>
<evidence type="ECO:0000256" key="1">
    <source>
        <dbReference type="SAM" id="MobiDB-lite"/>
    </source>
</evidence>
<feature type="compositionally biased region" description="Basic and acidic residues" evidence="1">
    <location>
        <begin position="63"/>
        <end position="72"/>
    </location>
</feature>
<dbReference type="STRING" id="145854.GA0074692_3161"/>
<feature type="region of interest" description="Disordered" evidence="1">
    <location>
        <begin position="21"/>
        <end position="72"/>
    </location>
</feature>
<dbReference type="EMBL" id="FMHW01000002">
    <property type="protein sequence ID" value="SCL31701.1"/>
    <property type="molecule type" value="Genomic_DNA"/>
</dbReference>
<sequence length="72" mass="7494">MRLGVRYGSARWLGLPFGLPPRPLGARAAERTDVGERTGAAERTGLGERTGAAEWTGLGERAGAGERAGRCG</sequence>